<protein>
    <recommendedName>
        <fullName evidence="3">Phosphodiesterase</fullName>
    </recommendedName>
</protein>
<comment type="caution">
    <text evidence="1">The sequence shown here is derived from an EMBL/GenBank/DDBJ whole genome shotgun (WGS) entry which is preliminary data.</text>
</comment>
<sequence>MTEIASPSAILGRVLAASLLALQRVRSPRPVHPHGVALSGTLRFTTQGSVSGLPFLDDPPTSQIAVTARVSRSIGLPLPLPDVLGLALRLPVPSGFADVLLASTGFGMPSRFWLAVHRSPSRARFTSFFPYKSDRGPVLLAARTIGPTDLPAEPTALAQALETTTWRLHLYHATPSGRWHPFAVLELGRTPGPVDTTDRYDPIRHPLPGRTTYAWTRRLRQRSYAEIQEERS</sequence>
<dbReference type="GO" id="GO:0020037">
    <property type="term" value="F:heme binding"/>
    <property type="evidence" value="ECO:0007669"/>
    <property type="project" value="InterPro"/>
</dbReference>
<gene>
    <name evidence="1" type="ORF">D9V29_04210</name>
</gene>
<dbReference type="AlphaFoldDB" id="A0A3L6ZX62"/>
<dbReference type="EMBL" id="RCUV01000005">
    <property type="protein sequence ID" value="RLP72364.1"/>
    <property type="molecule type" value="Genomic_DNA"/>
</dbReference>
<dbReference type="RefSeq" id="WP_121672085.1">
    <property type="nucleotide sequence ID" value="NZ_BMXM01000001.1"/>
</dbReference>
<proteinExistence type="predicted"/>
<name>A0A3L6ZX62_9MICO</name>
<organism evidence="1 2">
    <name type="scientific">Mycetocola manganoxydans</name>
    <dbReference type="NCBI Taxonomy" id="699879"/>
    <lineage>
        <taxon>Bacteria</taxon>
        <taxon>Bacillati</taxon>
        <taxon>Actinomycetota</taxon>
        <taxon>Actinomycetes</taxon>
        <taxon>Micrococcales</taxon>
        <taxon>Microbacteriaceae</taxon>
        <taxon>Mycetocola</taxon>
    </lineage>
</organism>
<evidence type="ECO:0000313" key="2">
    <source>
        <dbReference type="Proteomes" id="UP000270299"/>
    </source>
</evidence>
<evidence type="ECO:0008006" key="3">
    <source>
        <dbReference type="Google" id="ProtNLM"/>
    </source>
</evidence>
<dbReference type="SUPFAM" id="SSF56634">
    <property type="entry name" value="Heme-dependent catalase-like"/>
    <property type="match status" value="1"/>
</dbReference>
<accession>A0A3L6ZX62</accession>
<keyword evidence="2" id="KW-1185">Reference proteome</keyword>
<dbReference type="InterPro" id="IPR020835">
    <property type="entry name" value="Catalase_sf"/>
</dbReference>
<evidence type="ECO:0000313" key="1">
    <source>
        <dbReference type="EMBL" id="RLP72364.1"/>
    </source>
</evidence>
<dbReference type="OrthoDB" id="3368165at2"/>
<dbReference type="Proteomes" id="UP000270299">
    <property type="component" value="Unassembled WGS sequence"/>
</dbReference>
<reference evidence="1 2" key="1">
    <citation type="submission" date="2018-10" db="EMBL/GenBank/DDBJ databases">
        <authorList>
            <person name="Li J."/>
        </authorList>
    </citation>
    <scope>NUCLEOTIDE SEQUENCE [LARGE SCALE GENOMIC DNA]</scope>
    <source>
        <strain evidence="1 2">CCTCC AB209002</strain>
    </source>
</reference>